<evidence type="ECO:0000256" key="1">
    <source>
        <dbReference type="SAM" id="Phobius"/>
    </source>
</evidence>
<comment type="caution">
    <text evidence="2">The sequence shown here is derived from an EMBL/GenBank/DDBJ whole genome shotgun (WGS) entry which is preliminary data.</text>
</comment>
<keyword evidence="1" id="KW-0472">Membrane</keyword>
<keyword evidence="1" id="KW-0812">Transmembrane</keyword>
<organism evidence="2 3">
    <name type="scientific">Planctopirus hydrillae</name>
    <dbReference type="NCBI Taxonomy" id="1841610"/>
    <lineage>
        <taxon>Bacteria</taxon>
        <taxon>Pseudomonadati</taxon>
        <taxon>Planctomycetota</taxon>
        <taxon>Planctomycetia</taxon>
        <taxon>Planctomycetales</taxon>
        <taxon>Planctomycetaceae</taxon>
        <taxon>Planctopirus</taxon>
    </lineage>
</organism>
<accession>A0A1C3EU78</accession>
<dbReference type="AlphaFoldDB" id="A0A1C3EU78"/>
<gene>
    <name evidence="2" type="ORF">A6X21_15260</name>
</gene>
<sequence>MSEPVRQRPLQSAGFVMLAIAATDFIIKLIEYMAGDTPLWKMMLGAGIAVLLVDLVAYDRSSVGANLRFATQWLWQGLRQGFTTIWQTISPLFRRTPPGTNG</sequence>
<protein>
    <submittedName>
        <fullName evidence="2">Uncharacterized protein</fullName>
    </submittedName>
</protein>
<reference evidence="2 3" key="1">
    <citation type="submission" date="2016-05" db="EMBL/GenBank/DDBJ databases">
        <title>Genomic and physiological characterization of Planctopirus sp. isolated from fresh water lake.</title>
        <authorList>
            <person name="Subhash Y."/>
            <person name="Ramana C."/>
        </authorList>
    </citation>
    <scope>NUCLEOTIDE SEQUENCE [LARGE SCALE GENOMIC DNA]</scope>
    <source>
        <strain evidence="2 3">JC280</strain>
    </source>
</reference>
<dbReference type="RefSeq" id="WP_013108983.1">
    <property type="nucleotide sequence ID" value="NZ_LYDR01000004.1"/>
</dbReference>
<evidence type="ECO:0000313" key="3">
    <source>
        <dbReference type="Proteomes" id="UP000094828"/>
    </source>
</evidence>
<dbReference type="EMBL" id="LYDR01000004">
    <property type="protein sequence ID" value="ODA36704.1"/>
    <property type="molecule type" value="Genomic_DNA"/>
</dbReference>
<name>A0A1C3EU78_9PLAN</name>
<proteinExistence type="predicted"/>
<feature type="transmembrane region" description="Helical" evidence="1">
    <location>
        <begin position="12"/>
        <end position="33"/>
    </location>
</feature>
<keyword evidence="3" id="KW-1185">Reference proteome</keyword>
<evidence type="ECO:0000313" key="2">
    <source>
        <dbReference type="EMBL" id="ODA36704.1"/>
    </source>
</evidence>
<keyword evidence="1" id="KW-1133">Transmembrane helix</keyword>
<dbReference type="OrthoDB" id="214321at2"/>
<feature type="transmembrane region" description="Helical" evidence="1">
    <location>
        <begin position="39"/>
        <end position="58"/>
    </location>
</feature>
<dbReference type="Proteomes" id="UP000094828">
    <property type="component" value="Unassembled WGS sequence"/>
</dbReference>